<evidence type="ECO:0000256" key="5">
    <source>
        <dbReference type="ARBA" id="ARBA00023136"/>
    </source>
</evidence>
<evidence type="ECO:0000313" key="9">
    <source>
        <dbReference type="EMBL" id="EAU45484.1"/>
    </source>
</evidence>
<dbReference type="GO" id="GO:0005886">
    <property type="term" value="C:plasma membrane"/>
    <property type="evidence" value="ECO:0007669"/>
    <property type="project" value="UniProtKB-SubCell"/>
</dbReference>
<keyword evidence="3 7" id="KW-0812">Transmembrane</keyword>
<dbReference type="eggNOG" id="COG3206">
    <property type="taxonomic scope" value="Bacteria"/>
</dbReference>
<dbReference type="PANTHER" id="PTHR32309">
    <property type="entry name" value="TYROSINE-PROTEIN KINASE"/>
    <property type="match status" value="1"/>
</dbReference>
<gene>
    <name evidence="9" type="ORF">R2601_15210</name>
</gene>
<evidence type="ECO:0000256" key="7">
    <source>
        <dbReference type="SAM" id="Phobius"/>
    </source>
</evidence>
<dbReference type="AlphaFoldDB" id="Q0FMP1"/>
<feature type="transmembrane region" description="Helical" evidence="7">
    <location>
        <begin position="18"/>
        <end position="37"/>
    </location>
</feature>
<keyword evidence="4 7" id="KW-1133">Transmembrane helix</keyword>
<dbReference type="RefSeq" id="WP_007795929.1">
    <property type="nucleotide sequence ID" value="NZ_DS022276.1"/>
</dbReference>
<comment type="caution">
    <text evidence="9">The sequence shown here is derived from an EMBL/GenBank/DDBJ whole genome shotgun (WGS) entry which is preliminary data.</text>
</comment>
<evidence type="ECO:0000256" key="3">
    <source>
        <dbReference type="ARBA" id="ARBA00022692"/>
    </source>
</evidence>
<protein>
    <submittedName>
        <fullName evidence="9">Chain length determinant protein, putative</fullName>
    </submittedName>
</protein>
<evidence type="ECO:0000313" key="10">
    <source>
        <dbReference type="Proteomes" id="UP000006230"/>
    </source>
</evidence>
<proteinExistence type="predicted"/>
<dbReference type="HOGENOM" id="CLU_009912_5_4_5"/>
<organism evidence="9 10">
    <name type="scientific">Salipiger bermudensis (strain DSM 26914 / JCM 13377 / KCTC 12554 / HTCC2601)</name>
    <name type="common">Pelagibaca bermudensis</name>
    <dbReference type="NCBI Taxonomy" id="314265"/>
    <lineage>
        <taxon>Bacteria</taxon>
        <taxon>Pseudomonadati</taxon>
        <taxon>Pseudomonadota</taxon>
        <taxon>Alphaproteobacteria</taxon>
        <taxon>Rhodobacterales</taxon>
        <taxon>Roseobacteraceae</taxon>
        <taxon>Salipiger</taxon>
    </lineage>
</organism>
<dbReference type="InterPro" id="IPR050445">
    <property type="entry name" value="Bact_polysacc_biosynth/exp"/>
</dbReference>
<keyword evidence="2" id="KW-1003">Cell membrane</keyword>
<evidence type="ECO:0000256" key="1">
    <source>
        <dbReference type="ARBA" id="ARBA00004651"/>
    </source>
</evidence>
<name>Q0FMP1_SALBH</name>
<evidence type="ECO:0000256" key="4">
    <source>
        <dbReference type="ARBA" id="ARBA00022989"/>
    </source>
</evidence>
<comment type="subcellular location">
    <subcellularLocation>
        <location evidence="1">Cell membrane</location>
        <topology evidence="1">Multi-pass membrane protein</topology>
    </subcellularLocation>
</comment>
<dbReference type="InterPro" id="IPR003856">
    <property type="entry name" value="LPS_length_determ_N"/>
</dbReference>
<dbReference type="Proteomes" id="UP000006230">
    <property type="component" value="Unassembled WGS sequence"/>
</dbReference>
<evidence type="ECO:0000256" key="2">
    <source>
        <dbReference type="ARBA" id="ARBA00022475"/>
    </source>
</evidence>
<accession>Q0FMP1</accession>
<keyword evidence="10" id="KW-1185">Reference proteome</keyword>
<keyword evidence="5 7" id="KW-0472">Membrane</keyword>
<dbReference type="STRING" id="314265.R2601_15210"/>
<feature type="transmembrane region" description="Helical" evidence="7">
    <location>
        <begin position="403"/>
        <end position="421"/>
    </location>
</feature>
<reference evidence="9 10" key="1">
    <citation type="journal article" date="2010" name="J. Bacteriol.">
        <title>Genome sequences of Pelagibaca bermudensis HTCC2601T and Maritimibacter alkaliphilus HTCC2654T, the type strains of two marine Roseobacter genera.</title>
        <authorList>
            <person name="Thrash J.C."/>
            <person name="Cho J.C."/>
            <person name="Ferriera S."/>
            <person name="Johnson J."/>
            <person name="Vergin K.L."/>
            <person name="Giovannoni S.J."/>
        </authorList>
    </citation>
    <scope>NUCLEOTIDE SEQUENCE [LARGE SCALE GENOMIC DNA]</scope>
    <source>
        <strain evidence="10">DSM 26914 / JCM 13377 / KCTC 12554 / HTCC2601</strain>
    </source>
</reference>
<feature type="coiled-coil region" evidence="6">
    <location>
        <begin position="270"/>
        <end position="304"/>
    </location>
</feature>
<feature type="coiled-coil region" evidence="6">
    <location>
        <begin position="177"/>
        <end position="204"/>
    </location>
</feature>
<keyword evidence="6" id="KW-0175">Coiled coil</keyword>
<dbReference type="Pfam" id="PF02706">
    <property type="entry name" value="Wzz"/>
    <property type="match status" value="1"/>
</dbReference>
<dbReference type="PANTHER" id="PTHR32309:SF31">
    <property type="entry name" value="CAPSULAR EXOPOLYSACCHARIDE FAMILY"/>
    <property type="match status" value="1"/>
</dbReference>
<evidence type="ECO:0000256" key="6">
    <source>
        <dbReference type="SAM" id="Coils"/>
    </source>
</evidence>
<dbReference type="OrthoDB" id="7642308at2"/>
<dbReference type="EMBL" id="AATQ01000026">
    <property type="protein sequence ID" value="EAU45484.1"/>
    <property type="molecule type" value="Genomic_DNA"/>
</dbReference>
<evidence type="ECO:0000259" key="8">
    <source>
        <dbReference type="Pfam" id="PF02706"/>
    </source>
</evidence>
<feature type="domain" description="Polysaccharide chain length determinant N-terminal" evidence="8">
    <location>
        <begin position="7"/>
        <end position="93"/>
    </location>
</feature>
<feature type="transmembrane region" description="Helical" evidence="7">
    <location>
        <begin position="343"/>
        <end position="365"/>
    </location>
</feature>
<sequence length="441" mass="49150">MNQFQSIGEVLSALKRRALLILLVTVLGSAASVWLALNQIKVYEATAVVQIEEGQMPDSLAGASAQNQDGSRRVRLIEQRLMSRDNLLALMEEHGLFDGDTGMSVGQRLFRMREAVSIQEIRTNSNSFAAQQEMPSGLRISVVLPDPQKAADVANEMMYQVINQSRDRSLSSARDTLAFFESEEARVETEIEAMEAKIATFKRENAEALPSGTGALRSQLTTLEDSQLALARDIVEMEGNSTRQREEVLARQLGLMREQQSLIEQRISEIEETLLQAPEVERELSALERDLERLKDQYSVITRRKADAEMGQMLEDRQQTDRFEVLETALVPEFSASSGRKKIVLAGVVASVLAGVVIAFVAELLNPAIRSAAQMERVLGLQPVVSIPVVEARRDRRSRQLRSVTAVGLLAALMLGLYRLFTDILPWQGLLDRFLPRMARS</sequence>